<evidence type="ECO:0000256" key="7">
    <source>
        <dbReference type="ARBA" id="ARBA00022694"/>
    </source>
</evidence>
<protein>
    <recommendedName>
        <fullName evidence="4 13">Threonylcarbamoyl-AMP synthase</fullName>
        <shortName evidence="13">TC-AMP synthase</shortName>
        <ecNumber evidence="3 13">2.7.7.87</ecNumber>
    </recommendedName>
    <alternativeName>
        <fullName evidence="11 13">L-threonylcarbamoyladenylate synthase</fullName>
    </alternativeName>
</protein>
<comment type="subcellular location">
    <subcellularLocation>
        <location evidence="1 13">Cytoplasm</location>
    </subcellularLocation>
</comment>
<evidence type="ECO:0000256" key="1">
    <source>
        <dbReference type="ARBA" id="ARBA00004496"/>
    </source>
</evidence>
<keyword evidence="6 13" id="KW-0808">Transferase</keyword>
<evidence type="ECO:0000259" key="15">
    <source>
        <dbReference type="PROSITE" id="PS51163"/>
    </source>
</evidence>
<reference evidence="17" key="1">
    <citation type="submission" date="2016-10" db="EMBL/GenBank/DDBJ databases">
        <authorList>
            <person name="Varghese N."/>
            <person name="Submissions S."/>
        </authorList>
    </citation>
    <scope>NUCLEOTIDE SEQUENCE [LARGE SCALE GENOMIC DNA]</scope>
    <source>
        <strain evidence="17">DSM 19181</strain>
    </source>
</reference>
<feature type="binding site" evidence="14">
    <location>
        <position position="30"/>
    </location>
    <ligand>
        <name>L-threonine</name>
        <dbReference type="ChEBI" id="CHEBI:57926"/>
    </ligand>
</feature>
<organism evidence="16 17">
    <name type="scientific">Alkalibacterium thalassium</name>
    <dbReference type="NCBI Taxonomy" id="426701"/>
    <lineage>
        <taxon>Bacteria</taxon>
        <taxon>Bacillati</taxon>
        <taxon>Bacillota</taxon>
        <taxon>Bacilli</taxon>
        <taxon>Lactobacillales</taxon>
        <taxon>Carnobacteriaceae</taxon>
        <taxon>Alkalibacterium</taxon>
    </lineage>
</organism>
<dbReference type="Gene3D" id="3.90.870.10">
    <property type="entry name" value="DHBP synthase"/>
    <property type="match status" value="1"/>
</dbReference>
<feature type="binding site" evidence="14">
    <location>
        <position position="146"/>
    </location>
    <ligand>
        <name>ATP</name>
        <dbReference type="ChEBI" id="CHEBI:30616"/>
    </ligand>
</feature>
<dbReference type="STRING" id="426701.SAMN04488098_101219"/>
<dbReference type="Pfam" id="PF03481">
    <property type="entry name" value="Sua5_C"/>
    <property type="match status" value="1"/>
</dbReference>
<feature type="domain" description="YrdC-like" evidence="15">
    <location>
        <begin position="8"/>
        <end position="195"/>
    </location>
</feature>
<dbReference type="GO" id="GO:0005737">
    <property type="term" value="C:cytoplasm"/>
    <property type="evidence" value="ECO:0007669"/>
    <property type="project" value="UniProtKB-SubCell"/>
</dbReference>
<dbReference type="Proteomes" id="UP000199433">
    <property type="component" value="Unassembled WGS sequence"/>
</dbReference>
<comment type="catalytic activity">
    <reaction evidence="12 13">
        <text>L-threonine + hydrogencarbonate + ATP = L-threonylcarbamoyladenylate + diphosphate + H2O</text>
        <dbReference type="Rhea" id="RHEA:36407"/>
        <dbReference type="ChEBI" id="CHEBI:15377"/>
        <dbReference type="ChEBI" id="CHEBI:17544"/>
        <dbReference type="ChEBI" id="CHEBI:30616"/>
        <dbReference type="ChEBI" id="CHEBI:33019"/>
        <dbReference type="ChEBI" id="CHEBI:57926"/>
        <dbReference type="ChEBI" id="CHEBI:73682"/>
        <dbReference type="EC" id="2.7.7.87"/>
    </reaction>
</comment>
<dbReference type="GO" id="GO:0008033">
    <property type="term" value="P:tRNA processing"/>
    <property type="evidence" value="ECO:0007669"/>
    <property type="project" value="UniProtKB-KW"/>
</dbReference>
<dbReference type="AlphaFoldDB" id="A0A1G8Z442"/>
<feature type="binding site" evidence="14">
    <location>
        <position position="138"/>
    </location>
    <ligand>
        <name>ATP</name>
        <dbReference type="ChEBI" id="CHEBI:30616"/>
    </ligand>
</feature>
<feature type="binding site" evidence="14">
    <location>
        <position position="230"/>
    </location>
    <ligand>
        <name>ATP</name>
        <dbReference type="ChEBI" id="CHEBI:30616"/>
    </ligand>
</feature>
<evidence type="ECO:0000313" key="17">
    <source>
        <dbReference type="Proteomes" id="UP000199433"/>
    </source>
</evidence>
<comment type="function">
    <text evidence="13">Required for the formation of a threonylcarbamoyl group on adenosine at position 37 (t(6)A37) in tRNAs that read codons beginning with adenine.</text>
</comment>
<evidence type="ECO:0000256" key="13">
    <source>
        <dbReference type="PIRNR" id="PIRNR004930"/>
    </source>
</evidence>
<evidence type="ECO:0000256" key="2">
    <source>
        <dbReference type="ARBA" id="ARBA00007663"/>
    </source>
</evidence>
<dbReference type="Gene3D" id="3.40.50.11030">
    <property type="entry name" value="Threonylcarbamoyl-AMP synthase, C-terminal domain"/>
    <property type="match status" value="1"/>
</dbReference>
<feature type="binding site" evidence="14">
    <location>
        <position position="112"/>
    </location>
    <ligand>
        <name>ATP</name>
        <dbReference type="ChEBI" id="CHEBI:30616"/>
    </ligand>
</feature>
<dbReference type="GO" id="GO:0000049">
    <property type="term" value="F:tRNA binding"/>
    <property type="evidence" value="ECO:0007669"/>
    <property type="project" value="TreeGrafter"/>
</dbReference>
<dbReference type="SUPFAM" id="SSF55821">
    <property type="entry name" value="YrdC/RibB"/>
    <property type="match status" value="1"/>
</dbReference>
<proteinExistence type="inferred from homology"/>
<dbReference type="GO" id="GO:0061710">
    <property type="term" value="F:L-threonylcarbamoyladenylate synthase"/>
    <property type="evidence" value="ECO:0007669"/>
    <property type="project" value="UniProtKB-EC"/>
</dbReference>
<dbReference type="PANTHER" id="PTHR17490:SF16">
    <property type="entry name" value="THREONYLCARBAMOYL-AMP SYNTHASE"/>
    <property type="match status" value="1"/>
</dbReference>
<evidence type="ECO:0000313" key="16">
    <source>
        <dbReference type="EMBL" id="SDK09115.1"/>
    </source>
</evidence>
<dbReference type="PANTHER" id="PTHR17490">
    <property type="entry name" value="SUA5"/>
    <property type="match status" value="1"/>
</dbReference>
<evidence type="ECO:0000256" key="8">
    <source>
        <dbReference type="ARBA" id="ARBA00022695"/>
    </source>
</evidence>
<evidence type="ECO:0000256" key="10">
    <source>
        <dbReference type="ARBA" id="ARBA00022840"/>
    </source>
</evidence>
<dbReference type="GO" id="GO:0005524">
    <property type="term" value="F:ATP binding"/>
    <property type="evidence" value="ECO:0007669"/>
    <property type="project" value="UniProtKB-UniRule"/>
</dbReference>
<dbReference type="GO" id="GO:0006450">
    <property type="term" value="P:regulation of translational fidelity"/>
    <property type="evidence" value="ECO:0007669"/>
    <property type="project" value="TreeGrafter"/>
</dbReference>
<dbReference type="PIRSF" id="PIRSF004930">
    <property type="entry name" value="Tln_factor_SUA5"/>
    <property type="match status" value="1"/>
</dbReference>
<dbReference type="InterPro" id="IPR050156">
    <property type="entry name" value="TC-AMP_synthase_SUA5"/>
</dbReference>
<evidence type="ECO:0000256" key="3">
    <source>
        <dbReference type="ARBA" id="ARBA00012584"/>
    </source>
</evidence>
<feature type="binding site" evidence="14">
    <location>
        <position position="62"/>
    </location>
    <ligand>
        <name>L-threonine</name>
        <dbReference type="ChEBI" id="CHEBI:57926"/>
    </ligand>
</feature>
<evidence type="ECO:0000256" key="6">
    <source>
        <dbReference type="ARBA" id="ARBA00022679"/>
    </source>
</evidence>
<dbReference type="InterPro" id="IPR005145">
    <property type="entry name" value="Sua5_C"/>
</dbReference>
<dbReference type="FunFam" id="3.90.870.10:FF:000008">
    <property type="entry name" value="Threonylcarbamoyl-AMP synthase"/>
    <property type="match status" value="1"/>
</dbReference>
<gene>
    <name evidence="16" type="ORF">SAMN04488098_101219</name>
</gene>
<keyword evidence="9 13" id="KW-0547">Nucleotide-binding</keyword>
<dbReference type="RefSeq" id="WP_091266002.1">
    <property type="nucleotide sequence ID" value="NZ_FNFK01000012.1"/>
</dbReference>
<dbReference type="Pfam" id="PF01300">
    <property type="entry name" value="Sua5_yciO_yrdC"/>
    <property type="match status" value="1"/>
</dbReference>
<evidence type="ECO:0000256" key="9">
    <source>
        <dbReference type="ARBA" id="ARBA00022741"/>
    </source>
</evidence>
<feature type="binding site" evidence="14">
    <location>
        <position position="53"/>
    </location>
    <ligand>
        <name>ATP</name>
        <dbReference type="ChEBI" id="CHEBI:30616"/>
    </ligand>
</feature>
<feature type="binding site" evidence="14">
    <location>
        <position position="176"/>
    </location>
    <ligand>
        <name>L-threonine</name>
        <dbReference type="ChEBI" id="CHEBI:57926"/>
    </ligand>
</feature>
<dbReference type="NCBIfam" id="TIGR00057">
    <property type="entry name" value="L-threonylcarbamoyladenylate synthase"/>
    <property type="match status" value="1"/>
</dbReference>
<evidence type="ECO:0000256" key="11">
    <source>
        <dbReference type="ARBA" id="ARBA00029774"/>
    </source>
</evidence>
<keyword evidence="10 13" id="KW-0067">ATP-binding</keyword>
<keyword evidence="7 13" id="KW-0819">tRNA processing</keyword>
<dbReference type="GO" id="GO:0003725">
    <property type="term" value="F:double-stranded RNA binding"/>
    <property type="evidence" value="ECO:0007669"/>
    <property type="project" value="UniProtKB-UniRule"/>
</dbReference>
<evidence type="ECO:0000256" key="5">
    <source>
        <dbReference type="ARBA" id="ARBA00022490"/>
    </source>
</evidence>
<dbReference type="OrthoDB" id="9814580at2"/>
<evidence type="ECO:0000256" key="4">
    <source>
        <dbReference type="ARBA" id="ARBA00015492"/>
    </source>
</evidence>
<evidence type="ECO:0000256" key="14">
    <source>
        <dbReference type="PIRSR" id="PIRSR004930-1"/>
    </source>
</evidence>
<dbReference type="InterPro" id="IPR017945">
    <property type="entry name" value="DHBP_synth_RibB-like_a/b_dom"/>
</dbReference>
<accession>A0A1G8Z442</accession>
<evidence type="ECO:0000256" key="12">
    <source>
        <dbReference type="ARBA" id="ARBA00048366"/>
    </source>
</evidence>
<dbReference type="EMBL" id="FNFK01000012">
    <property type="protein sequence ID" value="SDK09115.1"/>
    <property type="molecule type" value="Genomic_DNA"/>
</dbReference>
<feature type="binding site" evidence="14">
    <location>
        <position position="57"/>
    </location>
    <ligand>
        <name>ATP</name>
        <dbReference type="ChEBI" id="CHEBI:30616"/>
    </ligand>
</feature>
<dbReference type="InterPro" id="IPR038385">
    <property type="entry name" value="Sua5/YwlC_C"/>
</dbReference>
<comment type="similarity">
    <text evidence="2 13">Belongs to the SUA5 family.</text>
</comment>
<feature type="binding site" evidence="14">
    <location>
        <position position="191"/>
    </location>
    <ligand>
        <name>ATP</name>
        <dbReference type="ChEBI" id="CHEBI:30616"/>
    </ligand>
</feature>
<keyword evidence="8 13" id="KW-0548">Nucleotidyltransferase</keyword>
<dbReference type="PROSITE" id="PS51163">
    <property type="entry name" value="YRDC"/>
    <property type="match status" value="1"/>
</dbReference>
<keyword evidence="5 13" id="KW-0963">Cytoplasm</keyword>
<dbReference type="EC" id="2.7.7.87" evidence="3 13"/>
<name>A0A1G8Z442_9LACT</name>
<feature type="binding site" evidence="14">
    <location>
        <position position="136"/>
    </location>
    <ligand>
        <name>L-threonine</name>
        <dbReference type="ChEBI" id="CHEBI:57926"/>
    </ligand>
</feature>
<feature type="binding site" evidence="14">
    <location>
        <position position="116"/>
    </location>
    <ligand>
        <name>L-threonine</name>
        <dbReference type="ChEBI" id="CHEBI:57926"/>
    </ligand>
</feature>
<dbReference type="InterPro" id="IPR006070">
    <property type="entry name" value="Sua5-like_dom"/>
</dbReference>
<sequence length="339" mass="36651">MKTNRWQPEDIKEAAEALKAGEVVAFPTETVYGLGADATNETAVRKIFEAKGRPSDNPLIIHVSNVTQMKQFVSSLPEEAEQVIAHFWPGPCTIVLNKKRALAPSVTGGLSTVGIRMPDHSVALNLIEATGVPLAAPSANSSGRPSPTTARHVHDDLDGKISGIIDGGATGVGLESTVLDLTDPQKPTILRPGGISYEELTDVLGTVYIDTHLKDKTHAPKSPGMKYRHYSPDIPVYILPEDKVSAEDVLSKLHTQGETIGLLASDELNEHFGHKVDVVFSLGEREVPQQAASRLYDGLRELDRSPATVILAESYKPVGIGLAYMNRLEKAAEWIDRSL</sequence>
<dbReference type="InterPro" id="IPR010923">
    <property type="entry name" value="T(6)A37_SUA5"/>
</dbReference>
<keyword evidence="17" id="KW-1185">Reference proteome</keyword>